<evidence type="ECO:0000313" key="9">
    <source>
        <dbReference type="Proteomes" id="UP000295680"/>
    </source>
</evidence>
<dbReference type="GO" id="GO:0005886">
    <property type="term" value="C:plasma membrane"/>
    <property type="evidence" value="ECO:0007669"/>
    <property type="project" value="UniProtKB-SubCell"/>
</dbReference>
<feature type="domain" description="ABC transmembrane type-1" evidence="7">
    <location>
        <begin position="15"/>
        <end position="197"/>
    </location>
</feature>
<keyword evidence="5 6" id="KW-0472">Membrane</keyword>
<feature type="transmembrane region" description="Helical" evidence="6">
    <location>
        <begin position="48"/>
        <end position="69"/>
    </location>
</feature>
<dbReference type="RefSeq" id="WP_132112344.1">
    <property type="nucleotide sequence ID" value="NZ_SLWS01000001.1"/>
</dbReference>
<evidence type="ECO:0000256" key="5">
    <source>
        <dbReference type="ARBA" id="ARBA00023136"/>
    </source>
</evidence>
<dbReference type="GO" id="GO:0031460">
    <property type="term" value="P:glycine betaine transport"/>
    <property type="evidence" value="ECO:0007669"/>
    <property type="project" value="TreeGrafter"/>
</dbReference>
<comment type="caution">
    <text evidence="8">The sequence shown here is derived from an EMBL/GenBank/DDBJ whole genome shotgun (WGS) entry which is preliminary data.</text>
</comment>
<evidence type="ECO:0000313" key="8">
    <source>
        <dbReference type="EMBL" id="TCO65739.1"/>
    </source>
</evidence>
<reference evidence="8 9" key="1">
    <citation type="submission" date="2019-03" db="EMBL/GenBank/DDBJ databases">
        <title>Genomic Encyclopedia of Type Strains, Phase IV (KMG-IV): sequencing the most valuable type-strain genomes for metagenomic binning, comparative biology and taxonomic classification.</title>
        <authorList>
            <person name="Goeker M."/>
        </authorList>
    </citation>
    <scope>NUCLEOTIDE SEQUENCE [LARGE SCALE GENOMIC DNA]</scope>
    <source>
        <strain evidence="8 9">DSM 45934</strain>
    </source>
</reference>
<dbReference type="GO" id="GO:0055085">
    <property type="term" value="P:transmembrane transport"/>
    <property type="evidence" value="ECO:0007669"/>
    <property type="project" value="InterPro"/>
</dbReference>
<dbReference type="PANTHER" id="PTHR30177">
    <property type="entry name" value="GLYCINE BETAINE/L-PROLINE TRANSPORT SYSTEM PERMEASE PROTEIN PROW"/>
    <property type="match status" value="1"/>
</dbReference>
<comment type="subcellular location">
    <subcellularLocation>
        <location evidence="6">Cell membrane</location>
        <topology evidence="6">Multi-pass membrane protein</topology>
    </subcellularLocation>
    <subcellularLocation>
        <location evidence="1">Membrane</location>
        <topology evidence="1">Multi-pass membrane protein</topology>
    </subcellularLocation>
</comment>
<dbReference type="PANTHER" id="PTHR30177:SF4">
    <property type="entry name" value="OSMOPROTECTANT IMPORT PERMEASE PROTEIN OSMW"/>
    <property type="match status" value="1"/>
</dbReference>
<keyword evidence="3 6" id="KW-0812">Transmembrane</keyword>
<dbReference type="InterPro" id="IPR000515">
    <property type="entry name" value="MetI-like"/>
</dbReference>
<dbReference type="EMBL" id="SLWS01000001">
    <property type="protein sequence ID" value="TCO65739.1"/>
    <property type="molecule type" value="Genomic_DNA"/>
</dbReference>
<evidence type="ECO:0000256" key="1">
    <source>
        <dbReference type="ARBA" id="ARBA00004141"/>
    </source>
</evidence>
<dbReference type="Proteomes" id="UP000295680">
    <property type="component" value="Unassembled WGS sequence"/>
</dbReference>
<sequence>MNWIFDHVGDIVYWTGQHLWLSLLPVAIGLVISIPLGWVANRWRVARAILVPVAGILYTIPSLVLLVMLPALLGTQILNPINVVIALTIYTVALLVRVVADSLAAVPPPVIAAANAMGYRPVRRFLGVELPLAIPVLVAGLRVATVSNISLVSVGGLLGVKQLGYAFPDGYGVERYSEIIAGLVLIILLALLFDRIWLLVGRLLTPWTRAGVAK</sequence>
<dbReference type="Pfam" id="PF00528">
    <property type="entry name" value="BPD_transp_1"/>
    <property type="match status" value="1"/>
</dbReference>
<keyword evidence="9" id="KW-1185">Reference proteome</keyword>
<dbReference type="CDD" id="cd06261">
    <property type="entry name" value="TM_PBP2"/>
    <property type="match status" value="1"/>
</dbReference>
<protein>
    <submittedName>
        <fullName evidence="8">Osmoprotectant transport system permease protein</fullName>
    </submittedName>
</protein>
<proteinExistence type="inferred from homology"/>
<dbReference type="InterPro" id="IPR035906">
    <property type="entry name" value="MetI-like_sf"/>
</dbReference>
<dbReference type="OrthoDB" id="3233284at2"/>
<gene>
    <name evidence="8" type="ORF">EV192_1011531</name>
</gene>
<keyword evidence="2 6" id="KW-0813">Transport</keyword>
<comment type="similarity">
    <text evidence="6">Belongs to the binding-protein-dependent transport system permease family.</text>
</comment>
<keyword evidence="4 6" id="KW-1133">Transmembrane helix</keyword>
<accession>A0A4R2K719</accession>
<evidence type="ECO:0000256" key="6">
    <source>
        <dbReference type="RuleBase" id="RU363032"/>
    </source>
</evidence>
<feature type="transmembrane region" description="Helical" evidence="6">
    <location>
        <begin position="130"/>
        <end position="159"/>
    </location>
</feature>
<dbReference type="PROSITE" id="PS50928">
    <property type="entry name" value="ABC_TM1"/>
    <property type="match status" value="1"/>
</dbReference>
<evidence type="ECO:0000256" key="3">
    <source>
        <dbReference type="ARBA" id="ARBA00022692"/>
    </source>
</evidence>
<organism evidence="8 9">
    <name type="scientific">Actinocrispum wychmicini</name>
    <dbReference type="NCBI Taxonomy" id="1213861"/>
    <lineage>
        <taxon>Bacteria</taxon>
        <taxon>Bacillati</taxon>
        <taxon>Actinomycetota</taxon>
        <taxon>Actinomycetes</taxon>
        <taxon>Pseudonocardiales</taxon>
        <taxon>Pseudonocardiaceae</taxon>
        <taxon>Actinocrispum</taxon>
    </lineage>
</organism>
<dbReference type="AlphaFoldDB" id="A0A4R2K719"/>
<name>A0A4R2K719_9PSEU</name>
<feature type="transmembrane region" description="Helical" evidence="6">
    <location>
        <begin position="179"/>
        <end position="200"/>
    </location>
</feature>
<evidence type="ECO:0000259" key="7">
    <source>
        <dbReference type="PROSITE" id="PS50928"/>
    </source>
</evidence>
<evidence type="ECO:0000256" key="4">
    <source>
        <dbReference type="ARBA" id="ARBA00022989"/>
    </source>
</evidence>
<evidence type="ECO:0000256" key="2">
    <source>
        <dbReference type="ARBA" id="ARBA00022448"/>
    </source>
</evidence>
<feature type="transmembrane region" description="Helical" evidence="6">
    <location>
        <begin position="81"/>
        <end position="100"/>
    </location>
</feature>
<dbReference type="SUPFAM" id="SSF161098">
    <property type="entry name" value="MetI-like"/>
    <property type="match status" value="1"/>
</dbReference>
<feature type="transmembrane region" description="Helical" evidence="6">
    <location>
        <begin position="20"/>
        <end position="41"/>
    </location>
</feature>
<dbReference type="Gene3D" id="1.10.3720.10">
    <property type="entry name" value="MetI-like"/>
    <property type="match status" value="1"/>
</dbReference>
<dbReference type="InterPro" id="IPR051204">
    <property type="entry name" value="ABC_transp_perm/SBD"/>
</dbReference>